<dbReference type="Proteomes" id="UP000673552">
    <property type="component" value="Chromosome 34"/>
</dbReference>
<keyword evidence="2" id="KW-0472">Membrane</keyword>
<dbReference type="PANTHER" id="PTHR39668">
    <property type="entry name" value="HYPOTHETICAL TRANSMEMBRANE PROTEIN L6586.03-RELATED"/>
    <property type="match status" value="1"/>
</dbReference>
<dbReference type="GeneID" id="92512364"/>
<feature type="compositionally biased region" description="Low complexity" evidence="1">
    <location>
        <begin position="94"/>
        <end position="108"/>
    </location>
</feature>
<name>A0A836K9I6_9TRYP</name>
<evidence type="ECO:0000256" key="2">
    <source>
        <dbReference type="SAM" id="Phobius"/>
    </source>
</evidence>
<dbReference type="AlphaFoldDB" id="A0A836K9I6"/>
<evidence type="ECO:0000256" key="1">
    <source>
        <dbReference type="SAM" id="MobiDB-lite"/>
    </source>
</evidence>
<protein>
    <recommendedName>
        <fullName evidence="5">Transmembrane protein</fullName>
    </recommendedName>
</protein>
<keyword evidence="2" id="KW-0812">Transmembrane</keyword>
<evidence type="ECO:0008006" key="5">
    <source>
        <dbReference type="Google" id="ProtNLM"/>
    </source>
</evidence>
<dbReference type="EMBL" id="JAFEUZ010000034">
    <property type="protein sequence ID" value="KAG5468289.1"/>
    <property type="molecule type" value="Genomic_DNA"/>
</dbReference>
<sequence length="378" mass="40213">MRRESASSSQGGEDGGYGVTDENALRRSALLPALVSPEASGIEEQFPLIMPPIGSPASSPLLDRRCSSALTVDGPVGSAFCGAGACASPQLPPVSSRVSLSPPRSAPSGSGMSLSPLRGTYSSLCMPQTLCSGSPIGFPMTSSMPPCFPSPTAANHAVLKAGALPSPSHRLLRLALGAFCMLNAAIAFLFTWMMRTQQASFALTAVKRRWDLQERSHATFKAGVYYVFIGLVLLVNRLSSLLLVAVQLGVRCVRAGGPLLLRWLVECARRLPYSRACGPLLQRFAPRVAGVSWENHRALVRSRVVRPPRSLSAAVPPVSVPSANQSHGLLQRSAGHHLGPLLQHLPVSTPAESLVDSEMDRRLRAATARSFSIRRRVG</sequence>
<dbReference type="RefSeq" id="XP_067175227.1">
    <property type="nucleotide sequence ID" value="XM_067319852.1"/>
</dbReference>
<dbReference type="OrthoDB" id="267606at2759"/>
<evidence type="ECO:0000313" key="4">
    <source>
        <dbReference type="Proteomes" id="UP000673552"/>
    </source>
</evidence>
<gene>
    <name evidence="3" type="ORF">LSCM1_02268</name>
</gene>
<accession>A0A836K9I6</accession>
<feature type="compositionally biased region" description="Polar residues" evidence="1">
    <location>
        <begin position="1"/>
        <end position="11"/>
    </location>
</feature>
<dbReference type="PANTHER" id="PTHR39668:SF2">
    <property type="match status" value="1"/>
</dbReference>
<evidence type="ECO:0000313" key="3">
    <source>
        <dbReference type="EMBL" id="KAG5468289.1"/>
    </source>
</evidence>
<reference evidence="3 4" key="1">
    <citation type="submission" date="2021-03" db="EMBL/GenBank/DDBJ databases">
        <title>Leishmania (Mundinia) martiniquensis Genome sequencing and assembly.</title>
        <authorList>
            <person name="Almutairi H."/>
            <person name="Gatherer D."/>
        </authorList>
    </citation>
    <scope>NUCLEOTIDE SEQUENCE [LARGE SCALE GENOMIC DNA]</scope>
    <source>
        <strain evidence="3">LSCM1</strain>
    </source>
</reference>
<proteinExistence type="predicted"/>
<feature type="transmembrane region" description="Helical" evidence="2">
    <location>
        <begin position="224"/>
        <end position="246"/>
    </location>
</feature>
<feature type="region of interest" description="Disordered" evidence="1">
    <location>
        <begin position="1"/>
        <end position="23"/>
    </location>
</feature>
<keyword evidence="4" id="KW-1185">Reference proteome</keyword>
<organism evidence="3 4">
    <name type="scientific">Leishmania martiniquensis</name>
    <dbReference type="NCBI Taxonomy" id="1580590"/>
    <lineage>
        <taxon>Eukaryota</taxon>
        <taxon>Discoba</taxon>
        <taxon>Euglenozoa</taxon>
        <taxon>Kinetoplastea</taxon>
        <taxon>Metakinetoplastina</taxon>
        <taxon>Trypanosomatida</taxon>
        <taxon>Trypanosomatidae</taxon>
        <taxon>Leishmaniinae</taxon>
        <taxon>Leishmania</taxon>
    </lineage>
</organism>
<feature type="transmembrane region" description="Helical" evidence="2">
    <location>
        <begin position="174"/>
        <end position="194"/>
    </location>
</feature>
<comment type="caution">
    <text evidence="3">The sequence shown here is derived from an EMBL/GenBank/DDBJ whole genome shotgun (WGS) entry which is preliminary data.</text>
</comment>
<keyword evidence="2" id="KW-1133">Transmembrane helix</keyword>
<feature type="region of interest" description="Disordered" evidence="1">
    <location>
        <begin position="94"/>
        <end position="113"/>
    </location>
</feature>
<dbReference type="KEGG" id="lmat:92512364"/>